<evidence type="ECO:0000256" key="2">
    <source>
        <dbReference type="ARBA" id="ARBA00004922"/>
    </source>
</evidence>
<comment type="pathway">
    <text evidence="2 8">Protein modification; protein glycosylation.</text>
</comment>
<evidence type="ECO:0000256" key="7">
    <source>
        <dbReference type="ARBA" id="ARBA00023136"/>
    </source>
</evidence>
<dbReference type="InterPro" id="IPR055459">
    <property type="entry name" value="OST48_MD"/>
</dbReference>
<keyword evidence="8" id="KW-0732">Signal</keyword>
<evidence type="ECO:0000259" key="9">
    <source>
        <dbReference type="Pfam" id="PF03345"/>
    </source>
</evidence>
<dbReference type="Proteomes" id="UP001209570">
    <property type="component" value="Unassembled WGS sequence"/>
</dbReference>
<evidence type="ECO:0000313" key="12">
    <source>
        <dbReference type="Proteomes" id="UP001209570"/>
    </source>
</evidence>
<keyword evidence="6 8" id="KW-1133">Transmembrane helix</keyword>
<dbReference type="AlphaFoldDB" id="A0AAD5MAX7"/>
<comment type="function">
    <text evidence="8">Subunit of the oligosaccharyl transferase (OST) complex that catalyzes the initial transfer of a defined glycan (Glc(3)Man(9)GlcNAc(2) in eukaryotes) from the lipid carrier dolichol-pyrophosphate to an asparagine residue within an Asn-X-Ser/Thr consensus motif in nascent polypeptide chains, the first step in protein N-glycosylation. N-glycosylation occurs cotranslationally and the complex associates with the Sec61 complex at the channel-forming translocon complex that mediates protein translocation across the endoplasmic reticulum (ER).</text>
</comment>
<evidence type="ECO:0000313" key="11">
    <source>
        <dbReference type="EMBL" id="KAJ0408613.1"/>
    </source>
</evidence>
<keyword evidence="12" id="KW-1185">Reference proteome</keyword>
<comment type="subunit">
    <text evidence="8">Component of the oligosaccharyltransferase (OST) complex.</text>
</comment>
<name>A0AAD5MAX7_PYTIN</name>
<evidence type="ECO:0000256" key="5">
    <source>
        <dbReference type="ARBA" id="ARBA00022824"/>
    </source>
</evidence>
<dbReference type="EMBL" id="JAKCXM010000010">
    <property type="protein sequence ID" value="KAJ0408613.1"/>
    <property type="molecule type" value="Genomic_DNA"/>
</dbReference>
<dbReference type="Pfam" id="PF23358">
    <property type="entry name" value="OST48_MD"/>
    <property type="match status" value="1"/>
</dbReference>
<dbReference type="PANTHER" id="PTHR10830:SF0">
    <property type="entry name" value="DOLICHYL-DIPHOSPHOOLIGOSACCHARIDE--PROTEIN GLYCOSYLTRANSFERASE 48 KDA SUBUNIT"/>
    <property type="match status" value="1"/>
</dbReference>
<dbReference type="InterPro" id="IPR005013">
    <property type="entry name" value="DDOST_48_kDa_subunit"/>
</dbReference>
<dbReference type="PANTHER" id="PTHR10830">
    <property type="entry name" value="DOLICHYL-DIPHOSPHOOLIGOSACCHARIDE--PROTEIN GLYCOSYLTRANSFERASE 48 KDA SUBUNIT"/>
    <property type="match status" value="1"/>
</dbReference>
<keyword evidence="7 8" id="KW-0472">Membrane</keyword>
<feature type="domain" description="OST48 N-terminal" evidence="9">
    <location>
        <begin position="25"/>
        <end position="272"/>
    </location>
</feature>
<comment type="similarity">
    <text evidence="3 8">Belongs to the DDOST 48 kDa subunit family.</text>
</comment>
<dbReference type="InterPro" id="IPR055457">
    <property type="entry name" value="OST48_N"/>
</dbReference>
<reference evidence="11" key="1">
    <citation type="submission" date="2021-12" db="EMBL/GenBank/DDBJ databases">
        <title>Prjna785345.</title>
        <authorList>
            <person name="Rujirawat T."/>
            <person name="Krajaejun T."/>
        </authorList>
    </citation>
    <scope>NUCLEOTIDE SEQUENCE</scope>
    <source>
        <strain evidence="11">Pi057C3</strain>
    </source>
</reference>
<evidence type="ECO:0000256" key="8">
    <source>
        <dbReference type="RuleBase" id="RU361142"/>
    </source>
</evidence>
<evidence type="ECO:0000256" key="3">
    <source>
        <dbReference type="ARBA" id="ARBA00008743"/>
    </source>
</evidence>
<dbReference type="GO" id="GO:0018279">
    <property type="term" value="P:protein N-linked glycosylation via asparagine"/>
    <property type="evidence" value="ECO:0007669"/>
    <property type="project" value="UniProtKB-UniRule"/>
</dbReference>
<dbReference type="GO" id="GO:0008250">
    <property type="term" value="C:oligosaccharyltransferase complex"/>
    <property type="evidence" value="ECO:0007669"/>
    <property type="project" value="TreeGrafter"/>
</dbReference>
<dbReference type="Pfam" id="PF03345">
    <property type="entry name" value="OST48_N"/>
    <property type="match status" value="1"/>
</dbReference>
<evidence type="ECO:0000256" key="4">
    <source>
        <dbReference type="ARBA" id="ARBA00022692"/>
    </source>
</evidence>
<evidence type="ECO:0000256" key="6">
    <source>
        <dbReference type="ARBA" id="ARBA00022989"/>
    </source>
</evidence>
<comment type="subcellular location">
    <subcellularLocation>
        <location evidence="8">Endoplasmic reticulum membrane</location>
        <topology evidence="8">Single-pass type I membrane protein</topology>
    </subcellularLocation>
    <subcellularLocation>
        <location evidence="1">Membrane</location>
        <topology evidence="1">Single-pass type I membrane protein</topology>
    </subcellularLocation>
</comment>
<protein>
    <recommendedName>
        <fullName evidence="8">Dolichyl-diphosphooligosaccharide--protein glycosyltransferase 48 kDa subunit</fullName>
        <shortName evidence="8">Oligosaccharyl transferase 48 kDa subunit</shortName>
    </recommendedName>
</protein>
<feature type="signal peptide" evidence="8">
    <location>
        <begin position="1"/>
        <end position="21"/>
    </location>
</feature>
<proteinExistence type="inferred from homology"/>
<evidence type="ECO:0000259" key="10">
    <source>
        <dbReference type="Pfam" id="PF23358"/>
    </source>
</evidence>
<feature type="domain" description="OST48 middle" evidence="10">
    <location>
        <begin position="320"/>
        <end position="448"/>
    </location>
</feature>
<evidence type="ECO:0000256" key="1">
    <source>
        <dbReference type="ARBA" id="ARBA00004479"/>
    </source>
</evidence>
<feature type="transmembrane region" description="Helical" evidence="8">
    <location>
        <begin position="425"/>
        <end position="447"/>
    </location>
</feature>
<gene>
    <name evidence="11" type="ORF">P43SY_008960</name>
</gene>
<keyword evidence="4 8" id="KW-0812">Transmembrane</keyword>
<keyword evidence="5 8" id="KW-0256">Endoplasmic reticulum</keyword>
<organism evidence="11 12">
    <name type="scientific">Pythium insidiosum</name>
    <name type="common">Pythiosis disease agent</name>
    <dbReference type="NCBI Taxonomy" id="114742"/>
    <lineage>
        <taxon>Eukaryota</taxon>
        <taxon>Sar</taxon>
        <taxon>Stramenopiles</taxon>
        <taxon>Oomycota</taxon>
        <taxon>Peronosporomycetes</taxon>
        <taxon>Pythiales</taxon>
        <taxon>Pythiaceae</taxon>
        <taxon>Pythium</taxon>
    </lineage>
</organism>
<accession>A0AAD5MAX7</accession>
<sequence length="456" mass="50950">MPRLSLAVLLALVALVGRVVAEGFRTAVLLESPDIQETHSKFFAQLANRGHELSFHVNDPDLVLEEYGLRTVDNLIIFSPQKKLGRLSKADLLNFVEMGGNVLLSSSTKLTKMQRDFALECGVEYEKKGNLVIDHVNPIADGIDVYNSIVAATDFVASARVVGQSLADPTNAQKKPVAFAGIGMSLEPSNILGFHALVAPATAYSANPVKDITAKIIASDLLFGNEIGLVTAIQARNNARLVFSGSLELFSDAYFTAAYSNEAFSDAITQWAFQENGVLRMTNVEHKRADGRRPDKMLKDTERPDQPLTLYPDAEIARDSLVYRVKDNLTFSFDLHELQHGEWVPYEASDVQLEFVMLDPYVRKTMAHDGQGHYSVTFEAPDQYGIFLFRVMYRRLGLSTVFSTTQVSLRPFKHDEYERFIPAAYPYYVSAFSMMAGVFVFSVFFLFHDDKQQPLK</sequence>
<feature type="chain" id="PRO_5041778645" description="Dolichyl-diphosphooligosaccharide--protein glycosyltransferase 48 kDa subunit" evidence="8">
    <location>
        <begin position="22"/>
        <end position="456"/>
    </location>
</feature>
<comment type="caution">
    <text evidence="11">The sequence shown here is derived from an EMBL/GenBank/DDBJ whole genome shotgun (WGS) entry which is preliminary data.</text>
</comment>